<dbReference type="Gene3D" id="1.10.10.10">
    <property type="entry name" value="Winged helix-like DNA-binding domain superfamily/Winged helix DNA-binding domain"/>
    <property type="match status" value="1"/>
</dbReference>
<dbReference type="InterPro" id="IPR000847">
    <property type="entry name" value="LysR_HTH_N"/>
</dbReference>
<dbReference type="Pfam" id="PF03466">
    <property type="entry name" value="LysR_substrate"/>
    <property type="match status" value="1"/>
</dbReference>
<dbReference type="FunFam" id="1.10.10.10:FF:000001">
    <property type="entry name" value="LysR family transcriptional regulator"/>
    <property type="match status" value="1"/>
</dbReference>
<evidence type="ECO:0000256" key="1">
    <source>
        <dbReference type="ARBA" id="ARBA00009437"/>
    </source>
</evidence>
<comment type="similarity">
    <text evidence="1">Belongs to the LysR transcriptional regulatory family.</text>
</comment>
<dbReference type="AlphaFoldDB" id="I3U9D7"/>
<dbReference type="GO" id="GO:0043565">
    <property type="term" value="F:sequence-specific DNA binding"/>
    <property type="evidence" value="ECO:0007669"/>
    <property type="project" value="TreeGrafter"/>
</dbReference>
<accession>I3U9D7</accession>
<dbReference type="PANTHER" id="PTHR30537:SF35">
    <property type="entry name" value="TRANSCRIPTIONAL REGULATORY PROTEIN"/>
    <property type="match status" value="1"/>
</dbReference>
<keyword evidence="2" id="KW-0805">Transcription regulation</keyword>
<evidence type="ECO:0000256" key="3">
    <source>
        <dbReference type="ARBA" id="ARBA00023125"/>
    </source>
</evidence>
<evidence type="ECO:0000313" key="7">
    <source>
        <dbReference type="Proteomes" id="UP000005267"/>
    </source>
</evidence>
<dbReference type="PANTHER" id="PTHR30537">
    <property type="entry name" value="HTH-TYPE TRANSCRIPTIONAL REGULATOR"/>
    <property type="match status" value="1"/>
</dbReference>
<keyword evidence="4" id="KW-0804">Transcription</keyword>
<evidence type="ECO:0000256" key="4">
    <source>
        <dbReference type="ARBA" id="ARBA00023163"/>
    </source>
</evidence>
<dbReference type="RefSeq" id="WP_014749716.1">
    <property type="nucleotide sequence ID" value="NC_017964.1"/>
</dbReference>
<dbReference type="CDD" id="cd08422">
    <property type="entry name" value="PBP2_CrgA_like"/>
    <property type="match status" value="1"/>
</dbReference>
<reference evidence="7" key="2">
    <citation type="journal article" date="2013" name="PLoS ONE">
        <title>Genome implosion elicits host-confinement in Alcaligenaceae: evidence from the comparative genomics of Tetrathiobacter kashmirensis, a pathogen in the making.</title>
        <authorList>
            <person name="Ghosh W."/>
            <person name="Alam M."/>
            <person name="Roy C."/>
            <person name="Pyne P."/>
            <person name="George A."/>
            <person name="Chakraborty R."/>
            <person name="Majumder S."/>
            <person name="Agarwal A."/>
            <person name="Chakraborty S."/>
            <person name="Majumdar S."/>
            <person name="Gupta S.K."/>
        </authorList>
    </citation>
    <scope>NUCLEOTIDE SEQUENCE [LARGE SCALE GENOMIC DNA]</scope>
    <source>
        <strain evidence="7">WT001</strain>
    </source>
</reference>
<dbReference type="SUPFAM" id="SSF53850">
    <property type="entry name" value="Periplasmic binding protein-like II"/>
    <property type="match status" value="1"/>
</dbReference>
<dbReference type="InterPro" id="IPR036388">
    <property type="entry name" value="WH-like_DNA-bd_sf"/>
</dbReference>
<dbReference type="GO" id="GO:0006351">
    <property type="term" value="P:DNA-templated transcription"/>
    <property type="evidence" value="ECO:0007669"/>
    <property type="project" value="TreeGrafter"/>
</dbReference>
<dbReference type="EMBL" id="CP003555">
    <property type="protein sequence ID" value="AFK61625.1"/>
    <property type="molecule type" value="Genomic_DNA"/>
</dbReference>
<evidence type="ECO:0000259" key="5">
    <source>
        <dbReference type="PROSITE" id="PS50931"/>
    </source>
</evidence>
<proteinExistence type="inferred from homology"/>
<dbReference type="Proteomes" id="UP000005267">
    <property type="component" value="Chromosome"/>
</dbReference>
<evidence type="ECO:0000256" key="2">
    <source>
        <dbReference type="ARBA" id="ARBA00023015"/>
    </source>
</evidence>
<evidence type="ECO:0000313" key="6">
    <source>
        <dbReference type="EMBL" id="AFK61625.1"/>
    </source>
</evidence>
<dbReference type="PROSITE" id="PS50931">
    <property type="entry name" value="HTH_LYSR"/>
    <property type="match status" value="1"/>
</dbReference>
<dbReference type="InterPro" id="IPR005119">
    <property type="entry name" value="LysR_subst-bd"/>
</dbReference>
<feature type="domain" description="HTH lysR-type" evidence="5">
    <location>
        <begin position="1"/>
        <end position="59"/>
    </location>
</feature>
<organism evidence="6 7">
    <name type="scientific">Advenella kashmirensis (strain DSM 17095 / LMG 22695 / WT001)</name>
    <name type="common">Tetrathiobacter kashmirensis</name>
    <dbReference type="NCBI Taxonomy" id="1036672"/>
    <lineage>
        <taxon>Bacteria</taxon>
        <taxon>Pseudomonadati</taxon>
        <taxon>Pseudomonadota</taxon>
        <taxon>Betaproteobacteria</taxon>
        <taxon>Burkholderiales</taxon>
        <taxon>Alcaligenaceae</taxon>
    </lineage>
</organism>
<keyword evidence="3" id="KW-0238">DNA-binding</keyword>
<protein>
    <submittedName>
        <fullName evidence="6">LysR family transcriptional regulator</fullName>
    </submittedName>
</protein>
<dbReference type="Pfam" id="PF00126">
    <property type="entry name" value="HTH_1"/>
    <property type="match status" value="1"/>
</dbReference>
<dbReference type="HOGENOM" id="CLU_039613_16_3_4"/>
<gene>
    <name evidence="6" type="ordered locus">TKWG_05755</name>
</gene>
<reference evidence="6 7" key="1">
    <citation type="journal article" date="2011" name="J. Bacteriol.">
        <title>Whole-genome shotgun sequencing of the sulfur-oxidizing chemoautotroph Tetrathiobacter kashmirensis.</title>
        <authorList>
            <person name="Ghosh W."/>
            <person name="George A."/>
            <person name="Agarwal A."/>
            <person name="Raj P."/>
            <person name="Alam M."/>
            <person name="Pyne P."/>
            <person name="Das Gupta S.K."/>
        </authorList>
    </citation>
    <scope>NUCLEOTIDE SEQUENCE [LARGE SCALE GENOMIC DNA]</scope>
    <source>
        <strain evidence="6 7">WT001</strain>
    </source>
</reference>
<dbReference type="KEGG" id="aka:TKWG_05755"/>
<dbReference type="InterPro" id="IPR036390">
    <property type="entry name" value="WH_DNA-bd_sf"/>
</dbReference>
<sequence length="293" mass="32857">MDTLLSIKVFCEVVRAGSFVAAARHLGISNPMASKHVVHLEQQVGARLLHRTSRRLSLTEAGQLYYDKCVDALDVLDQAEAALGDRQGEPSGVLRVTVPVWFASNRIAQLLVQYQKRYPRVVLDLHLTNSKIELAQAGMDLAIRVTHDPEPHLIVRRIGTVRLVLVSSPDYISRMGKPQSVQDLERYGAVMPNYRDRNDYLLQGPAGMIKFRLHGLMKVNDTTLSRELVLAGMGIAMLPAWLIEDDLRQGRLLRLLPDHDSPPLDIFASYISRQYQTGKVRSFIDFFSAAMAS</sequence>
<dbReference type="SUPFAM" id="SSF46785">
    <property type="entry name" value="Winged helix' DNA-binding domain"/>
    <property type="match status" value="1"/>
</dbReference>
<dbReference type="OrthoDB" id="9026421at2"/>
<dbReference type="GO" id="GO:0003700">
    <property type="term" value="F:DNA-binding transcription factor activity"/>
    <property type="evidence" value="ECO:0007669"/>
    <property type="project" value="InterPro"/>
</dbReference>
<dbReference type="STRING" id="1036672.TKWG_05755"/>
<keyword evidence="7" id="KW-1185">Reference proteome</keyword>
<name>I3U9D7_ADVKW</name>
<dbReference type="InterPro" id="IPR058163">
    <property type="entry name" value="LysR-type_TF_proteobact-type"/>
</dbReference>
<dbReference type="Gene3D" id="3.40.190.290">
    <property type="match status" value="1"/>
</dbReference>